<keyword evidence="4" id="KW-1185">Reference proteome</keyword>
<feature type="chain" id="PRO_5046388578" evidence="2">
    <location>
        <begin position="23"/>
        <end position="1344"/>
    </location>
</feature>
<feature type="transmembrane region" description="Helical" evidence="1">
    <location>
        <begin position="1230"/>
        <end position="1253"/>
    </location>
</feature>
<evidence type="ECO:0000313" key="4">
    <source>
        <dbReference type="Proteomes" id="UP001524586"/>
    </source>
</evidence>
<feature type="transmembrane region" description="Helical" evidence="1">
    <location>
        <begin position="1159"/>
        <end position="1180"/>
    </location>
</feature>
<reference evidence="3 4" key="1">
    <citation type="submission" date="2022-07" db="EMBL/GenBank/DDBJ databases">
        <title>Methylomonas rivi sp. nov., Methylomonas rosea sp. nov., Methylomonas aureus sp. nov. and Methylomonas subterranea sp. nov., four novel methanotrophs isolated from a freshwater creek and the deep terrestrial subsurface.</title>
        <authorList>
            <person name="Abin C."/>
            <person name="Sankaranarayanan K."/>
            <person name="Garner C."/>
            <person name="Sindelar R."/>
            <person name="Kotary K."/>
            <person name="Garner R."/>
            <person name="Barclay S."/>
            <person name="Lawson P."/>
            <person name="Krumholz L."/>
        </authorList>
    </citation>
    <scope>NUCLEOTIDE SEQUENCE [LARGE SCALE GENOMIC DNA]</scope>
    <source>
        <strain evidence="3 4">WSC-6</strain>
    </source>
</reference>
<keyword evidence="1" id="KW-0812">Transmembrane</keyword>
<protein>
    <submittedName>
        <fullName evidence="3">Uncharacterized protein</fullName>
    </submittedName>
</protein>
<dbReference type="EMBL" id="JANIBK010000017">
    <property type="protein sequence ID" value="MCQ8127826.1"/>
    <property type="molecule type" value="Genomic_DNA"/>
</dbReference>
<dbReference type="Proteomes" id="UP001524586">
    <property type="component" value="Unassembled WGS sequence"/>
</dbReference>
<keyword evidence="1" id="KW-0472">Membrane</keyword>
<feature type="transmembrane region" description="Helical" evidence="1">
    <location>
        <begin position="1192"/>
        <end position="1218"/>
    </location>
</feature>
<name>A0ABT1U2G4_9GAMM</name>
<evidence type="ECO:0000313" key="3">
    <source>
        <dbReference type="EMBL" id="MCQ8127826.1"/>
    </source>
</evidence>
<gene>
    <name evidence="3" type="ORF">NP596_05070</name>
</gene>
<organism evidence="3 4">
    <name type="scientific">Methylomonas rivi</name>
    <dbReference type="NCBI Taxonomy" id="2952226"/>
    <lineage>
        <taxon>Bacteria</taxon>
        <taxon>Pseudomonadati</taxon>
        <taxon>Pseudomonadota</taxon>
        <taxon>Gammaproteobacteria</taxon>
        <taxon>Methylococcales</taxon>
        <taxon>Methylococcaceae</taxon>
        <taxon>Methylomonas</taxon>
    </lineage>
</organism>
<accession>A0ABT1U2G4</accession>
<proteinExistence type="predicted"/>
<keyword evidence="2" id="KW-0732">Signal</keyword>
<evidence type="ECO:0000256" key="1">
    <source>
        <dbReference type="SAM" id="Phobius"/>
    </source>
</evidence>
<dbReference type="RefSeq" id="WP_256614182.1">
    <property type="nucleotide sequence ID" value="NZ_JANIBK010000017.1"/>
</dbReference>
<feature type="transmembrane region" description="Helical" evidence="1">
    <location>
        <begin position="490"/>
        <end position="506"/>
    </location>
</feature>
<comment type="caution">
    <text evidence="3">The sequence shown here is derived from an EMBL/GenBank/DDBJ whole genome shotgun (WGS) entry which is preliminary data.</text>
</comment>
<evidence type="ECO:0000256" key="2">
    <source>
        <dbReference type="SAM" id="SignalP"/>
    </source>
</evidence>
<feature type="transmembrane region" description="Helical" evidence="1">
    <location>
        <begin position="543"/>
        <end position="564"/>
    </location>
</feature>
<sequence length="1344" mass="149886">MNSARNFLIFLLLLCRVYPAAALDSQSLPDALKPWVPWVLADQPQFDCPFFHNNFQQKDCGWPGPLQLELHERHGRFNGEWTLYRPGWIGLPGDNRHWPQQVLIDRKPAVVIERQDKPTIWMPAGHYRISGEFSWDKLPESLAIAQDSGLIELILNGQAIAYPRIDQGALWLQGQAATSADSQQDNLDLQVFRQVIDDNPLQLSTRLELNVSGTAREISLPHALLPDFIPVRLDSPLPARIETDGSLLLQIRPGRWHITLLARHPKPLLKLDLAVQDPDWPASELWAFQAVPALRLVEIEALPAVDASQTNLPAEWRHLPAYQIKQGQSMQFKLIRQGDPEPEPNRLNLQRKLWLDFDGGGYTVSDRIDGKMTRDWRLNALPDTLLGQVLLNGQNQLITQLGDRQGIEVRRGALQLQADSRIDNAIGSLNAVGWQQAFQKAQAELNIPPGWRLLAVSGVDNDPDSWLTRWTLLDLFLVLIAALAIGRLWCWQWGLLALFSLILFWHEAEAPRWIWLHTLAALALLKVLPASRFSDWVKWYRNACWLGLIAIVVPFMIAQIRIGIYPQLEKPWQPIQTGAYVESMAESEGVAEEQRTMAMPASPAPAPRMAGKMMSKAYSSMADYAGAAANFDRIDPEANLQTGPGLPQWQWQTVQLAWNGAVDSQQQIRLWYLPPGWTLLLHLAQALLAALLALKMLGLADKPWRIAFPASPVWLLVPVMMLPGHDSSADIPDQTLLDQLKTRLLQAPKCLPSCAQIAGMTIRIQPDSMQIALSIHAQEAVAVPLPAQLQQWFPEQVSTDGQPARALFRQNDGTLWLGLDPGVHEVLLRGRHAPHYKFTLPLPLQPQQTHIDSDGWRVDGLYEDAKTGPQLEFTRLDPEATRQTEHLRQTAMPAFVRVERTLQLGLDWRIATRVVKLAGNDSPVVLELPLLPGEAVTSAKMHIKDGKVLVNLPAGQAGLEWQSLLEKREQLQLTAAENAPWSELWRADVSPIWHLQISGIAVVHHQDQQGAWLPEWRPWPGDSVSLQISRPQAVPGPTLTIDKTELSIQPGKRSQQASLNLRMRSSKGGQHNVQLPPRAVLQNVAIDGVSQPVRQKDRTVTLPIRPGEQQITLDWQTQTEQATILTTPTVDLGIASVNSQIQVTSGQDRWVLFTFGPKFGPAALIWGLLAVLLLLALGLGKTALTPLKTWHWFLLLLGLSQIHIAAGLLVIAWLFALGSRAKCPPASPRYFNLAQVGLGLLTLTAVMLLFAAVRQGLLGAPDMQITGNQSAALNLNWYQDRSDAILPTATVVAVPMMVYRLMMLGWSLWMALALLNWLQWGWSCFAGGGVWKTKSASKPPQQTA</sequence>
<feature type="signal peptide" evidence="2">
    <location>
        <begin position="1"/>
        <end position="22"/>
    </location>
</feature>
<keyword evidence="1" id="KW-1133">Transmembrane helix</keyword>
<feature type="transmembrane region" description="Helical" evidence="1">
    <location>
        <begin position="1308"/>
        <end position="1331"/>
    </location>
</feature>